<sequence>MTANGMMYIIQELGGVSLEQELQSCQLRGEKLSAAELKDLLWAPWLCCCCCCCCCCLLLLLLLCWLCFGFVFVCGAADYGFRIKFILLICCCKQL</sequence>
<evidence type="ECO:0000313" key="3">
    <source>
        <dbReference type="Proteomes" id="UP000626109"/>
    </source>
</evidence>
<reference evidence="2" key="1">
    <citation type="submission" date="2021-02" db="EMBL/GenBank/DDBJ databases">
        <authorList>
            <person name="Dougan E. K."/>
            <person name="Rhodes N."/>
            <person name="Thang M."/>
            <person name="Chan C."/>
        </authorList>
    </citation>
    <scope>NUCLEOTIDE SEQUENCE</scope>
</reference>
<gene>
    <name evidence="2" type="ORF">PGLA2088_LOCUS38297</name>
</gene>
<comment type="caution">
    <text evidence="2">The sequence shown here is derived from an EMBL/GenBank/DDBJ whole genome shotgun (WGS) entry which is preliminary data.</text>
</comment>
<dbReference type="EMBL" id="CAJNNW010032693">
    <property type="protein sequence ID" value="CAE8714976.1"/>
    <property type="molecule type" value="Genomic_DNA"/>
</dbReference>
<name>A0A813KXB1_POLGL</name>
<keyword evidence="1" id="KW-0472">Membrane</keyword>
<accession>A0A813KXB1</accession>
<evidence type="ECO:0000256" key="1">
    <source>
        <dbReference type="SAM" id="Phobius"/>
    </source>
</evidence>
<organism evidence="2 3">
    <name type="scientific">Polarella glacialis</name>
    <name type="common">Dinoflagellate</name>
    <dbReference type="NCBI Taxonomy" id="89957"/>
    <lineage>
        <taxon>Eukaryota</taxon>
        <taxon>Sar</taxon>
        <taxon>Alveolata</taxon>
        <taxon>Dinophyceae</taxon>
        <taxon>Suessiales</taxon>
        <taxon>Suessiaceae</taxon>
        <taxon>Polarella</taxon>
    </lineage>
</organism>
<feature type="transmembrane region" description="Helical" evidence="1">
    <location>
        <begin position="42"/>
        <end position="75"/>
    </location>
</feature>
<evidence type="ECO:0000313" key="2">
    <source>
        <dbReference type="EMBL" id="CAE8714976.1"/>
    </source>
</evidence>
<keyword evidence="1" id="KW-1133">Transmembrane helix</keyword>
<protein>
    <submittedName>
        <fullName evidence="2">Uncharacterized protein</fullName>
    </submittedName>
</protein>
<dbReference type="AlphaFoldDB" id="A0A813KXB1"/>
<proteinExistence type="predicted"/>
<dbReference type="Proteomes" id="UP000626109">
    <property type="component" value="Unassembled WGS sequence"/>
</dbReference>
<keyword evidence="1" id="KW-0812">Transmembrane</keyword>